<dbReference type="AlphaFoldDB" id="A0ABD3LX14"/>
<comment type="caution">
    <text evidence="2">The sequence shown here is derived from an EMBL/GenBank/DDBJ whole genome shotgun (WGS) entry which is preliminary data.</text>
</comment>
<feature type="region of interest" description="Disordered" evidence="1">
    <location>
        <begin position="23"/>
        <end position="86"/>
    </location>
</feature>
<protein>
    <submittedName>
        <fullName evidence="2">Uncharacterized protein</fullName>
    </submittedName>
</protein>
<name>A0ABD3LX14_9STRA</name>
<evidence type="ECO:0000313" key="3">
    <source>
        <dbReference type="Proteomes" id="UP001530293"/>
    </source>
</evidence>
<dbReference type="Proteomes" id="UP001530293">
    <property type="component" value="Unassembled WGS sequence"/>
</dbReference>
<organism evidence="2 3">
    <name type="scientific">Discostella pseudostelligera</name>
    <dbReference type="NCBI Taxonomy" id="259834"/>
    <lineage>
        <taxon>Eukaryota</taxon>
        <taxon>Sar</taxon>
        <taxon>Stramenopiles</taxon>
        <taxon>Ochrophyta</taxon>
        <taxon>Bacillariophyta</taxon>
        <taxon>Coscinodiscophyceae</taxon>
        <taxon>Thalassiosirophycidae</taxon>
        <taxon>Stephanodiscales</taxon>
        <taxon>Stephanodiscaceae</taxon>
        <taxon>Discostella</taxon>
    </lineage>
</organism>
<evidence type="ECO:0000256" key="1">
    <source>
        <dbReference type="SAM" id="MobiDB-lite"/>
    </source>
</evidence>
<gene>
    <name evidence="2" type="ORF">ACHAWU_007240</name>
</gene>
<sequence length="86" mass="9559">MGNALEGAMAMNKAKNFVSDAGIPIPGQGGDGDKKGDAKIDAKVAKRQAEIEERKKMRMTKEEELEQRKKDRAVRKAELEKARGFR</sequence>
<accession>A0ABD3LX14</accession>
<reference evidence="2 3" key="1">
    <citation type="submission" date="2024-10" db="EMBL/GenBank/DDBJ databases">
        <title>Updated reference genomes for cyclostephanoid diatoms.</title>
        <authorList>
            <person name="Roberts W.R."/>
            <person name="Alverson A.J."/>
        </authorList>
    </citation>
    <scope>NUCLEOTIDE SEQUENCE [LARGE SCALE GENOMIC DNA]</scope>
    <source>
        <strain evidence="2 3">AJA232-27</strain>
    </source>
</reference>
<proteinExistence type="predicted"/>
<evidence type="ECO:0000313" key="2">
    <source>
        <dbReference type="EMBL" id="KAL3756289.1"/>
    </source>
</evidence>
<dbReference type="EMBL" id="JALLBG020000312">
    <property type="protein sequence ID" value="KAL3756289.1"/>
    <property type="molecule type" value="Genomic_DNA"/>
</dbReference>
<keyword evidence="3" id="KW-1185">Reference proteome</keyword>
<feature type="compositionally biased region" description="Basic and acidic residues" evidence="1">
    <location>
        <begin position="31"/>
        <end position="86"/>
    </location>
</feature>